<name>A0A919RR28_9ACTN</name>
<comment type="caution">
    <text evidence="1">The sequence shown here is derived from an EMBL/GenBank/DDBJ whole genome shotgun (WGS) entry which is preliminary data.</text>
</comment>
<proteinExistence type="predicted"/>
<dbReference type="EMBL" id="BOOW01000049">
    <property type="protein sequence ID" value="GII96669.1"/>
    <property type="molecule type" value="Genomic_DNA"/>
</dbReference>
<accession>A0A919RR28</accession>
<dbReference type="AlphaFoldDB" id="A0A919RR28"/>
<protein>
    <submittedName>
        <fullName evidence="1">Uncharacterized protein</fullName>
    </submittedName>
</protein>
<dbReference type="Proteomes" id="UP000606172">
    <property type="component" value="Unassembled WGS sequence"/>
</dbReference>
<evidence type="ECO:0000313" key="2">
    <source>
        <dbReference type="Proteomes" id="UP000606172"/>
    </source>
</evidence>
<organism evidence="1 2">
    <name type="scientific">Sinosporangium siamense</name>
    <dbReference type="NCBI Taxonomy" id="1367973"/>
    <lineage>
        <taxon>Bacteria</taxon>
        <taxon>Bacillati</taxon>
        <taxon>Actinomycetota</taxon>
        <taxon>Actinomycetes</taxon>
        <taxon>Streptosporangiales</taxon>
        <taxon>Streptosporangiaceae</taxon>
        <taxon>Sinosporangium</taxon>
    </lineage>
</organism>
<gene>
    <name evidence="1" type="ORF">Ssi02_69000</name>
</gene>
<evidence type="ECO:0000313" key="1">
    <source>
        <dbReference type="EMBL" id="GII96669.1"/>
    </source>
</evidence>
<sequence length="105" mass="11195">MPHLATTARPSPRAPAPATRAAVHLAEHCLRLGLAGVVHERGGLAVLALECGVNVWVDDMGGYRWWTGRSDTAGRHVWAFCPWASPGTAARRIAVDRESTGAFPA</sequence>
<dbReference type="RefSeq" id="WP_204031661.1">
    <property type="nucleotide sequence ID" value="NZ_BOOW01000049.1"/>
</dbReference>
<keyword evidence="2" id="KW-1185">Reference proteome</keyword>
<reference evidence="1" key="1">
    <citation type="submission" date="2021-01" db="EMBL/GenBank/DDBJ databases">
        <title>Whole genome shotgun sequence of Sinosporangium siamense NBRC 109515.</title>
        <authorList>
            <person name="Komaki H."/>
            <person name="Tamura T."/>
        </authorList>
    </citation>
    <scope>NUCLEOTIDE SEQUENCE</scope>
    <source>
        <strain evidence="1">NBRC 109515</strain>
    </source>
</reference>